<accession>A0A1Y1CP72</accession>
<dbReference type="NCBIfam" id="NF007113">
    <property type="entry name" value="PRK09562.1"/>
    <property type="match status" value="1"/>
</dbReference>
<dbReference type="PANTHER" id="PTHR30522">
    <property type="entry name" value="NUCLEOSIDE TRIPHOSPHATE PYROPHOSPHOHYDROLASE"/>
    <property type="match status" value="1"/>
</dbReference>
<keyword evidence="7" id="KW-1185">Reference proteome</keyword>
<dbReference type="OrthoDB" id="9808939at2"/>
<organism evidence="6 7">
    <name type="scientific">Labilibaculum antarcticum</name>
    <dbReference type="NCBI Taxonomy" id="1717717"/>
    <lineage>
        <taxon>Bacteria</taxon>
        <taxon>Pseudomonadati</taxon>
        <taxon>Bacteroidota</taxon>
        <taxon>Bacteroidia</taxon>
        <taxon>Marinilabiliales</taxon>
        <taxon>Marinifilaceae</taxon>
        <taxon>Labilibaculum</taxon>
    </lineage>
</organism>
<dbReference type="FunFam" id="1.10.287.1080:FF:000001">
    <property type="entry name" value="Nucleoside triphosphate pyrophosphohydrolase"/>
    <property type="match status" value="1"/>
</dbReference>
<gene>
    <name evidence="6" type="ORF">ALGA_3515</name>
</gene>
<dbReference type="NCBIfam" id="TIGR00444">
    <property type="entry name" value="mazG"/>
    <property type="match status" value="1"/>
</dbReference>
<dbReference type="InterPro" id="IPR004518">
    <property type="entry name" value="MazG-like_dom"/>
</dbReference>
<dbReference type="InterPro" id="IPR048011">
    <property type="entry name" value="NTP-PPase_MazG-like_C"/>
</dbReference>
<dbReference type="FunFam" id="1.10.287.1080:FF:000003">
    <property type="entry name" value="Nucleoside triphosphate pyrophosphohydrolase"/>
    <property type="match status" value="1"/>
</dbReference>
<evidence type="ECO:0000256" key="3">
    <source>
        <dbReference type="ARBA" id="ARBA00066372"/>
    </source>
</evidence>
<comment type="catalytic activity">
    <reaction evidence="1">
        <text>ATP + H2O = AMP + diphosphate + H(+)</text>
        <dbReference type="Rhea" id="RHEA:14245"/>
        <dbReference type="ChEBI" id="CHEBI:15377"/>
        <dbReference type="ChEBI" id="CHEBI:15378"/>
        <dbReference type="ChEBI" id="CHEBI:30616"/>
        <dbReference type="ChEBI" id="CHEBI:33019"/>
        <dbReference type="ChEBI" id="CHEBI:456215"/>
        <dbReference type="EC" id="3.6.1.8"/>
    </reaction>
</comment>
<feature type="domain" description="NTP pyrophosphohydrolase MazG-like" evidence="5">
    <location>
        <begin position="28"/>
        <end position="101"/>
    </location>
</feature>
<proteinExistence type="inferred from homology"/>
<dbReference type="PANTHER" id="PTHR30522:SF0">
    <property type="entry name" value="NUCLEOSIDE TRIPHOSPHATE PYROPHOSPHOHYDROLASE"/>
    <property type="match status" value="1"/>
</dbReference>
<dbReference type="InterPro" id="IPR048015">
    <property type="entry name" value="NTP-PPase_MazG-like_N"/>
</dbReference>
<evidence type="ECO:0000313" key="6">
    <source>
        <dbReference type="EMBL" id="BAX81813.1"/>
    </source>
</evidence>
<dbReference type="GO" id="GO:0006203">
    <property type="term" value="P:dGTP catabolic process"/>
    <property type="evidence" value="ECO:0007669"/>
    <property type="project" value="TreeGrafter"/>
</dbReference>
<dbReference type="RefSeq" id="WP_096431548.1">
    <property type="nucleotide sequence ID" value="NZ_AP018042.1"/>
</dbReference>
<dbReference type="GO" id="GO:0046052">
    <property type="term" value="P:UTP catabolic process"/>
    <property type="evidence" value="ECO:0007669"/>
    <property type="project" value="TreeGrafter"/>
</dbReference>
<name>A0A1Y1CP72_9BACT</name>
<protein>
    <recommendedName>
        <fullName evidence="4">Nucleoside triphosphate pyrophosphohydrolase</fullName>
        <ecNumber evidence="3">3.6.1.8</ecNumber>
    </recommendedName>
</protein>
<feature type="domain" description="NTP pyrophosphohydrolase MazG-like" evidence="5">
    <location>
        <begin position="162"/>
        <end position="224"/>
    </location>
</feature>
<dbReference type="InterPro" id="IPR011551">
    <property type="entry name" value="NTP_PyrPHydrolase_MazG"/>
</dbReference>
<dbReference type="Gene3D" id="1.10.287.1080">
    <property type="entry name" value="MazG-like"/>
    <property type="match status" value="2"/>
</dbReference>
<keyword evidence="6" id="KW-0378">Hydrolase</keyword>
<dbReference type="EC" id="3.6.1.8" evidence="3"/>
<evidence type="ECO:0000256" key="4">
    <source>
        <dbReference type="ARBA" id="ARBA00074799"/>
    </source>
</evidence>
<dbReference type="SUPFAM" id="SSF101386">
    <property type="entry name" value="all-alpha NTP pyrophosphatases"/>
    <property type="match status" value="2"/>
</dbReference>
<reference evidence="6 7" key="1">
    <citation type="journal article" date="2018" name="Mar. Genomics">
        <title>Complete genome sequence of Marinifilaceae bacterium strain SPP2, isolated from the Antarctic marine sediment.</title>
        <authorList>
            <person name="Watanabe M."/>
            <person name="Kojima H."/>
            <person name="Fukui M."/>
        </authorList>
    </citation>
    <scope>NUCLEOTIDE SEQUENCE [LARGE SCALE GENOMIC DNA]</scope>
    <source>
        <strain evidence="6 7">SPP2</strain>
    </source>
</reference>
<sequence length="258" mass="30127">MDRKLQAFERLLNIMDQLRDGCPWDKKQTFESLRTLTIEETYELADAILKGEKEEIKKELGDILLHIVFYAKIGSETNDFDIADVCDGISEKLIYRHPHIFSDTKVANAQEVEENWEQLKLKEKNGNKTVLEGVPKSLPALVKANRIQDKVRGVGFDWDEKEQVWEKVKEEMHELEVEIKKGDQDKMEAEFGDMFFSLINAARLYGVNPENALERTNQKFTKRFNYLESKTMKLGTNLKDMNLAEMDLIWEEAKQFDK</sequence>
<reference evidence="7" key="2">
    <citation type="journal article" date="2020" name="Antonie Van Leeuwenhoek">
        <title>Labilibaculum antarcticum sp. nov., a novel facultative anaerobic, psychrotorelant bacterium isolated from marine sediment of Antarctica.</title>
        <authorList>
            <person name="Watanabe M."/>
            <person name="Kojima H."/>
            <person name="Fukui M."/>
        </authorList>
    </citation>
    <scope>NUCLEOTIDE SEQUENCE [LARGE SCALE GENOMIC DNA]</scope>
    <source>
        <strain evidence="7">SPP2</strain>
    </source>
</reference>
<evidence type="ECO:0000256" key="1">
    <source>
        <dbReference type="ARBA" id="ARBA00052141"/>
    </source>
</evidence>
<dbReference type="GO" id="GO:0046081">
    <property type="term" value="P:dUTP catabolic process"/>
    <property type="evidence" value="ECO:0007669"/>
    <property type="project" value="TreeGrafter"/>
</dbReference>
<evidence type="ECO:0000259" key="5">
    <source>
        <dbReference type="Pfam" id="PF03819"/>
    </source>
</evidence>
<evidence type="ECO:0000256" key="2">
    <source>
        <dbReference type="ARBA" id="ARBA00061115"/>
    </source>
</evidence>
<dbReference type="EMBL" id="AP018042">
    <property type="protein sequence ID" value="BAX81813.1"/>
    <property type="molecule type" value="Genomic_DNA"/>
</dbReference>
<dbReference type="CDD" id="cd11529">
    <property type="entry name" value="NTP-PPase_MazG_Cterm"/>
    <property type="match status" value="1"/>
</dbReference>
<dbReference type="CDD" id="cd11528">
    <property type="entry name" value="NTP-PPase_MazG_Nterm"/>
    <property type="match status" value="1"/>
</dbReference>
<dbReference type="GO" id="GO:0006950">
    <property type="term" value="P:response to stress"/>
    <property type="evidence" value="ECO:0007669"/>
    <property type="project" value="UniProtKB-ARBA"/>
</dbReference>
<dbReference type="GO" id="GO:0046047">
    <property type="term" value="P:TTP catabolic process"/>
    <property type="evidence" value="ECO:0007669"/>
    <property type="project" value="TreeGrafter"/>
</dbReference>
<comment type="similarity">
    <text evidence="2">Belongs to the nucleoside triphosphate pyrophosphohydrolase family.</text>
</comment>
<dbReference type="Pfam" id="PF03819">
    <property type="entry name" value="MazG"/>
    <property type="match status" value="2"/>
</dbReference>
<evidence type="ECO:0000313" key="7">
    <source>
        <dbReference type="Proteomes" id="UP000218267"/>
    </source>
</evidence>
<dbReference type="Proteomes" id="UP000218267">
    <property type="component" value="Chromosome"/>
</dbReference>
<dbReference type="AlphaFoldDB" id="A0A1Y1CP72"/>
<dbReference type="GO" id="GO:0046076">
    <property type="term" value="P:dTTP catabolic process"/>
    <property type="evidence" value="ECO:0007669"/>
    <property type="project" value="TreeGrafter"/>
</dbReference>
<dbReference type="GO" id="GO:0047693">
    <property type="term" value="F:ATP diphosphatase activity"/>
    <property type="evidence" value="ECO:0007669"/>
    <property type="project" value="UniProtKB-EC"/>
</dbReference>
<dbReference type="KEGG" id="mbas:ALGA_3515"/>
<dbReference type="GO" id="GO:0046061">
    <property type="term" value="P:dATP catabolic process"/>
    <property type="evidence" value="ECO:0007669"/>
    <property type="project" value="TreeGrafter"/>
</dbReference>